<keyword evidence="5" id="KW-1185">Reference proteome</keyword>
<evidence type="ECO:0000256" key="2">
    <source>
        <dbReference type="SAM" id="Phobius"/>
    </source>
</evidence>
<evidence type="ECO:0000256" key="3">
    <source>
        <dbReference type="SAM" id="SignalP"/>
    </source>
</evidence>
<organism evidence="4 5">
    <name type="scientific">Kipferlia bialata</name>
    <dbReference type="NCBI Taxonomy" id="797122"/>
    <lineage>
        <taxon>Eukaryota</taxon>
        <taxon>Metamonada</taxon>
        <taxon>Carpediemonas-like organisms</taxon>
        <taxon>Kipferlia</taxon>
    </lineage>
</organism>
<comment type="caution">
    <text evidence="4">The sequence shown here is derived from an EMBL/GenBank/DDBJ whole genome shotgun (WGS) entry which is preliminary data.</text>
</comment>
<feature type="compositionally biased region" description="Pro residues" evidence="1">
    <location>
        <begin position="505"/>
        <end position="530"/>
    </location>
</feature>
<evidence type="ECO:0000313" key="5">
    <source>
        <dbReference type="Proteomes" id="UP000265618"/>
    </source>
</evidence>
<keyword evidence="2" id="KW-1133">Transmembrane helix</keyword>
<feature type="signal peptide" evidence="3">
    <location>
        <begin position="1"/>
        <end position="17"/>
    </location>
</feature>
<evidence type="ECO:0000256" key="1">
    <source>
        <dbReference type="SAM" id="MobiDB-lite"/>
    </source>
</evidence>
<gene>
    <name evidence="4" type="ORF">KIPB_001115</name>
</gene>
<sequence length="530" mass="56267">MRVCVLVLLSLALYCAADVCEDNILWSGFLSATPVLIESQPDSNVCPSLNGQPSCCSIGVYGDISVKHQAIRDSIDSVLLSLYDGSVWSGLQNSISSACGDVTEDSVLSSSCTFFNSLLALLQTTSKTFASEAAGCATKMLEYEAGMFCLACDPNYTDHVVDSVISIATSVTTTLGDECCGAFQAVLSLTTEIEPLLVEYVCGLVGDEGDILYETCELGIETAVDSLIPDVLSNSDICPAVATFLGDLLVGIDISSASAALEASFAVLDILKTVGIVDSSDVSGYAASMVDAKSMAAPKSIFDDIISLFTDDEDLSNAYSADGYDPIPKGQASELDTSITMPQDEAEGMEQWMQYALYALAAVLYLVLGVVLGCFLHARRVTKRVAPGPSPLPSVDQSRPSWYGHTDDASVSGKAKKPSVSMGDRMAGWRASYTAWKAKREEEKLRKLRMKGKAPSQVPQTRAEAYRVASMDHVANFNRSPQASPYSSGPSRSLSSSFAAGTTRTPPPLPSRRAPPLPPRRAPAPPMAGH</sequence>
<feature type="transmembrane region" description="Helical" evidence="2">
    <location>
        <begin position="355"/>
        <end position="376"/>
    </location>
</feature>
<dbReference type="Proteomes" id="UP000265618">
    <property type="component" value="Unassembled WGS sequence"/>
</dbReference>
<evidence type="ECO:0000313" key="4">
    <source>
        <dbReference type="EMBL" id="GIQ80335.1"/>
    </source>
</evidence>
<feature type="region of interest" description="Disordered" evidence="1">
    <location>
        <begin position="386"/>
        <end position="423"/>
    </location>
</feature>
<accession>A0A9K3CQ84</accession>
<feature type="region of interest" description="Disordered" evidence="1">
    <location>
        <begin position="478"/>
        <end position="530"/>
    </location>
</feature>
<feature type="chain" id="PRO_5039948741" evidence="3">
    <location>
        <begin position="18"/>
        <end position="530"/>
    </location>
</feature>
<keyword evidence="2" id="KW-0472">Membrane</keyword>
<reference evidence="4 5" key="1">
    <citation type="journal article" date="2018" name="PLoS ONE">
        <title>The draft genome of Kipferlia bialata reveals reductive genome evolution in fornicate parasites.</title>
        <authorList>
            <person name="Tanifuji G."/>
            <person name="Takabayashi S."/>
            <person name="Kume K."/>
            <person name="Takagi M."/>
            <person name="Nakayama T."/>
            <person name="Kamikawa R."/>
            <person name="Inagaki Y."/>
            <person name="Hashimoto T."/>
        </authorList>
    </citation>
    <scope>NUCLEOTIDE SEQUENCE [LARGE SCALE GENOMIC DNA]</scope>
    <source>
        <strain evidence="4">NY0173</strain>
    </source>
</reference>
<protein>
    <submittedName>
        <fullName evidence="4">Uncharacterized protein</fullName>
    </submittedName>
</protein>
<keyword evidence="3" id="KW-0732">Signal</keyword>
<proteinExistence type="predicted"/>
<dbReference type="EMBL" id="BDIP01000147">
    <property type="protein sequence ID" value="GIQ80335.1"/>
    <property type="molecule type" value="Genomic_DNA"/>
</dbReference>
<feature type="compositionally biased region" description="Low complexity" evidence="1">
    <location>
        <begin position="484"/>
        <end position="497"/>
    </location>
</feature>
<dbReference type="AlphaFoldDB" id="A0A9K3CQ84"/>
<keyword evidence="2" id="KW-0812">Transmembrane</keyword>
<name>A0A9K3CQ84_9EUKA</name>